<dbReference type="InterPro" id="IPR050123">
    <property type="entry name" value="Prok_molybdopt-oxidoreductase"/>
</dbReference>
<reference evidence="3" key="1">
    <citation type="journal article" date="2019" name="Int. J. Syst. Evol. Microbiol.">
        <title>The Global Catalogue of Microorganisms (GCM) 10K type strain sequencing project: providing services to taxonomists for standard genome sequencing and annotation.</title>
        <authorList>
            <consortium name="The Broad Institute Genomics Platform"/>
            <consortium name="The Broad Institute Genome Sequencing Center for Infectious Disease"/>
            <person name="Wu L."/>
            <person name="Ma J."/>
        </authorList>
    </citation>
    <scope>NUCLEOTIDE SEQUENCE [LARGE SCALE GENOMIC DNA]</scope>
    <source>
        <strain evidence="3">CGMCC 1.8957</strain>
    </source>
</reference>
<accession>A0ABQ3LYT7</accession>
<feature type="domain" description="Molybdopterin oxidoreductase" evidence="1">
    <location>
        <begin position="112"/>
        <end position="178"/>
    </location>
</feature>
<sequence length="179" mass="19695">MTDQKDLPHDTGPAGGWGSMKGISQIFGETWPAGGAVRSLARSNKPKGVMCVSCAWPKPANYSAFEFCENGAKATMWELTKDRCTPAFWQDEGHSVTALRDWKDHDLEKTGRLTHPLRYDAATDRYVAVSWDEAFAAIGKTIQSIDRESAVFYASGHAGLEASYLYALLARTYGNNNLP</sequence>
<dbReference type="PANTHER" id="PTHR43105">
    <property type="entry name" value="RESPIRATORY NITRATE REDUCTASE"/>
    <property type="match status" value="1"/>
</dbReference>
<evidence type="ECO:0000259" key="1">
    <source>
        <dbReference type="Pfam" id="PF00384"/>
    </source>
</evidence>
<dbReference type="Proteomes" id="UP000652430">
    <property type="component" value="Unassembled WGS sequence"/>
</dbReference>
<keyword evidence="3" id="KW-1185">Reference proteome</keyword>
<dbReference type="Pfam" id="PF00384">
    <property type="entry name" value="Molybdopterin"/>
    <property type="match status" value="1"/>
</dbReference>
<dbReference type="InterPro" id="IPR006656">
    <property type="entry name" value="Mopterin_OxRdtase"/>
</dbReference>
<dbReference type="SUPFAM" id="SSF53706">
    <property type="entry name" value="Formate dehydrogenase/DMSO reductase, domains 1-3"/>
    <property type="match status" value="1"/>
</dbReference>
<protein>
    <recommendedName>
        <fullName evidence="1">Molybdopterin oxidoreductase domain-containing protein</fullName>
    </recommendedName>
</protein>
<dbReference type="PANTHER" id="PTHR43105:SF4">
    <property type="entry name" value="PROTEIN YDEP"/>
    <property type="match status" value="1"/>
</dbReference>
<proteinExistence type="predicted"/>
<evidence type="ECO:0000313" key="3">
    <source>
        <dbReference type="Proteomes" id="UP000652430"/>
    </source>
</evidence>
<evidence type="ECO:0000313" key="2">
    <source>
        <dbReference type="EMBL" id="GHH24935.1"/>
    </source>
</evidence>
<organism evidence="2 3">
    <name type="scientific">Sphingomonas glacialis</name>
    <dbReference type="NCBI Taxonomy" id="658225"/>
    <lineage>
        <taxon>Bacteria</taxon>
        <taxon>Pseudomonadati</taxon>
        <taxon>Pseudomonadota</taxon>
        <taxon>Alphaproteobacteria</taxon>
        <taxon>Sphingomonadales</taxon>
        <taxon>Sphingomonadaceae</taxon>
        <taxon>Sphingomonas</taxon>
    </lineage>
</organism>
<dbReference type="EMBL" id="BNAQ01000008">
    <property type="protein sequence ID" value="GHH24935.1"/>
    <property type="molecule type" value="Genomic_DNA"/>
</dbReference>
<comment type="caution">
    <text evidence="2">The sequence shown here is derived from an EMBL/GenBank/DDBJ whole genome shotgun (WGS) entry which is preliminary data.</text>
</comment>
<gene>
    <name evidence="2" type="ORF">GCM10008023_37530</name>
</gene>
<name>A0ABQ3LYT7_9SPHN</name>